<keyword evidence="5 14" id="KW-0812">Transmembrane</keyword>
<evidence type="ECO:0000256" key="5">
    <source>
        <dbReference type="ARBA" id="ARBA00022692"/>
    </source>
</evidence>
<keyword evidence="16" id="KW-1185">Reference proteome</keyword>
<evidence type="ECO:0000256" key="12">
    <source>
        <dbReference type="ARBA" id="ARBA00033708"/>
    </source>
</evidence>
<dbReference type="Proteomes" id="UP001597040">
    <property type="component" value="Unassembled WGS sequence"/>
</dbReference>
<dbReference type="InterPro" id="IPR038377">
    <property type="entry name" value="Na/Glc_symporter_sf"/>
</dbReference>
<feature type="transmembrane region" description="Helical" evidence="14">
    <location>
        <begin position="274"/>
        <end position="299"/>
    </location>
</feature>
<dbReference type="PROSITE" id="PS50283">
    <property type="entry name" value="NA_SOLUT_SYMP_3"/>
    <property type="match status" value="1"/>
</dbReference>
<feature type="transmembrane region" description="Helical" evidence="14">
    <location>
        <begin position="118"/>
        <end position="149"/>
    </location>
</feature>
<comment type="catalytic activity">
    <reaction evidence="12">
        <text>L-proline(in) + Na(+)(in) = L-proline(out) + Na(+)(out)</text>
        <dbReference type="Rhea" id="RHEA:28967"/>
        <dbReference type="ChEBI" id="CHEBI:29101"/>
        <dbReference type="ChEBI" id="CHEBI:60039"/>
    </reaction>
</comment>
<protein>
    <submittedName>
        <fullName evidence="15">Sodium:solute symporter</fullName>
    </submittedName>
</protein>
<feature type="transmembrane region" description="Helical" evidence="14">
    <location>
        <begin position="319"/>
        <end position="348"/>
    </location>
</feature>
<feature type="transmembrane region" description="Helical" evidence="14">
    <location>
        <begin position="6"/>
        <end position="23"/>
    </location>
</feature>
<reference evidence="16" key="1">
    <citation type="journal article" date="2019" name="Int. J. Syst. Evol. Microbiol.">
        <title>The Global Catalogue of Microorganisms (GCM) 10K type strain sequencing project: providing services to taxonomists for standard genome sequencing and annotation.</title>
        <authorList>
            <consortium name="The Broad Institute Genomics Platform"/>
            <consortium name="The Broad Institute Genome Sequencing Center for Infectious Disease"/>
            <person name="Wu L."/>
            <person name="Ma J."/>
        </authorList>
    </citation>
    <scope>NUCLEOTIDE SEQUENCE [LARGE SCALE GENOMIC DNA]</scope>
    <source>
        <strain evidence="16">CCUG 56754</strain>
    </source>
</reference>
<feature type="transmembrane region" description="Helical" evidence="14">
    <location>
        <begin position="450"/>
        <end position="468"/>
    </location>
</feature>
<feature type="transmembrane region" description="Helical" evidence="14">
    <location>
        <begin position="44"/>
        <end position="67"/>
    </location>
</feature>
<dbReference type="Gene3D" id="1.20.1730.10">
    <property type="entry name" value="Sodium/glucose cotransporter"/>
    <property type="match status" value="1"/>
</dbReference>
<proteinExistence type="inferred from homology"/>
<dbReference type="EMBL" id="JBHTKJ010000007">
    <property type="protein sequence ID" value="MFD1037339.1"/>
    <property type="molecule type" value="Genomic_DNA"/>
</dbReference>
<sequence>MSNSLYIIPAIYLIVMVIVGIIVSKRQETRSDFYVASNKMNSGVLFATIFSTVVGANTYMGFSGMVYTGGFSMAWILVAAGSSYFLLFFISGKIRRIAQTHNVFTLPDLMELRYNRPVALLTTAFSLFALVGGAGGSILGVGVILNTILGIDTTIAILITAIVTILYTTLGGLMGVALTDWIQSIIMIVGLILVVALGMSALVPDSGVISSSFQITDVLSRVVGSDFLSLTEGMTFVMVLAWVITFMPLNTISQTQIQRIYAAKSEQSIQRTSLVMVLFVGLFTAFALALVGILGKSIIPDIGNPETVFPMMAMEVINPFMGMIIVTGILGACMSTVDSNLLGAGIHVSRDLYERQRKGAGKEVQEKSSIVVTRWTIVIIGVLSTVAAIMTPSIMELLLTTLGLFAGGTFAPILFGLYWRRANAAGAAAGIILGGLTTIISVIAQTALDPVIIGILFSITGTVIGSLVTKEDFEKGDVFQFKSVASKDLKFLGVISVFFVLFLLGMMNLNTWPYLILITLVALTLSIVLLIIYIFPKSKGA</sequence>
<dbReference type="InterPro" id="IPR001734">
    <property type="entry name" value="Na/solute_symporter"/>
</dbReference>
<organism evidence="15 16">
    <name type="scientific">Virgibacillus byunsanensis</name>
    <dbReference type="NCBI Taxonomy" id="570945"/>
    <lineage>
        <taxon>Bacteria</taxon>
        <taxon>Bacillati</taxon>
        <taxon>Bacillota</taxon>
        <taxon>Bacilli</taxon>
        <taxon>Bacillales</taxon>
        <taxon>Bacillaceae</taxon>
        <taxon>Virgibacillus</taxon>
    </lineage>
</organism>
<evidence type="ECO:0000256" key="4">
    <source>
        <dbReference type="ARBA" id="ARBA00022475"/>
    </source>
</evidence>
<keyword evidence="6" id="KW-0769">Symport</keyword>
<evidence type="ECO:0000256" key="9">
    <source>
        <dbReference type="ARBA" id="ARBA00023065"/>
    </source>
</evidence>
<dbReference type="PANTHER" id="PTHR48086">
    <property type="entry name" value="SODIUM/PROLINE SYMPORTER-RELATED"/>
    <property type="match status" value="1"/>
</dbReference>
<keyword evidence="7 14" id="KW-1133">Transmembrane helix</keyword>
<evidence type="ECO:0000256" key="10">
    <source>
        <dbReference type="ARBA" id="ARBA00023136"/>
    </source>
</evidence>
<feature type="transmembrane region" description="Helical" evidence="14">
    <location>
        <begin position="73"/>
        <end position="90"/>
    </location>
</feature>
<evidence type="ECO:0000256" key="1">
    <source>
        <dbReference type="ARBA" id="ARBA00004651"/>
    </source>
</evidence>
<accession>A0ABW3LIL9</accession>
<dbReference type="PANTHER" id="PTHR48086:SF3">
    <property type="entry name" value="SODIUM_PROLINE SYMPORTER"/>
    <property type="match status" value="1"/>
</dbReference>
<feature type="transmembrane region" description="Helical" evidence="14">
    <location>
        <begin position="489"/>
        <end position="506"/>
    </location>
</feature>
<gene>
    <name evidence="15" type="ORF">ACFQ3N_02730</name>
</gene>
<dbReference type="RefSeq" id="WP_390359306.1">
    <property type="nucleotide sequence ID" value="NZ_JBHTKJ010000007.1"/>
</dbReference>
<name>A0ABW3LIL9_9BACI</name>
<keyword evidence="11" id="KW-0739">Sodium transport</keyword>
<evidence type="ECO:0000256" key="7">
    <source>
        <dbReference type="ARBA" id="ARBA00022989"/>
    </source>
</evidence>
<keyword evidence="4" id="KW-1003">Cell membrane</keyword>
<evidence type="ECO:0000256" key="2">
    <source>
        <dbReference type="ARBA" id="ARBA00006434"/>
    </source>
</evidence>
<evidence type="ECO:0000313" key="15">
    <source>
        <dbReference type="EMBL" id="MFD1037339.1"/>
    </source>
</evidence>
<feature type="transmembrane region" description="Helical" evidence="14">
    <location>
        <begin position="233"/>
        <end position="253"/>
    </location>
</feature>
<keyword evidence="3" id="KW-0813">Transport</keyword>
<evidence type="ECO:0000256" key="8">
    <source>
        <dbReference type="ARBA" id="ARBA00023053"/>
    </source>
</evidence>
<dbReference type="Pfam" id="PF00474">
    <property type="entry name" value="SSF"/>
    <property type="match status" value="1"/>
</dbReference>
<dbReference type="InterPro" id="IPR050277">
    <property type="entry name" value="Sodium:Solute_Symporter"/>
</dbReference>
<feature type="transmembrane region" description="Helical" evidence="14">
    <location>
        <begin position="425"/>
        <end position="444"/>
    </location>
</feature>
<evidence type="ECO:0000256" key="6">
    <source>
        <dbReference type="ARBA" id="ARBA00022847"/>
    </source>
</evidence>
<dbReference type="CDD" id="cd10322">
    <property type="entry name" value="SLC5sbd"/>
    <property type="match status" value="1"/>
</dbReference>
<evidence type="ECO:0000313" key="16">
    <source>
        <dbReference type="Proteomes" id="UP001597040"/>
    </source>
</evidence>
<comment type="similarity">
    <text evidence="2 13">Belongs to the sodium:solute symporter (SSF) (TC 2.A.21) family.</text>
</comment>
<comment type="subcellular location">
    <subcellularLocation>
        <location evidence="1">Cell membrane</location>
        <topology evidence="1">Multi-pass membrane protein</topology>
    </subcellularLocation>
</comment>
<keyword evidence="9" id="KW-0406">Ion transport</keyword>
<feature type="transmembrane region" description="Helical" evidence="14">
    <location>
        <begin position="155"/>
        <end position="178"/>
    </location>
</feature>
<evidence type="ECO:0000256" key="14">
    <source>
        <dbReference type="SAM" id="Phobius"/>
    </source>
</evidence>
<feature type="transmembrane region" description="Helical" evidence="14">
    <location>
        <begin position="512"/>
        <end position="535"/>
    </location>
</feature>
<feature type="transmembrane region" description="Helical" evidence="14">
    <location>
        <begin position="369"/>
        <end position="391"/>
    </location>
</feature>
<keyword evidence="8" id="KW-0915">Sodium</keyword>
<evidence type="ECO:0000256" key="11">
    <source>
        <dbReference type="ARBA" id="ARBA00023201"/>
    </source>
</evidence>
<feature type="transmembrane region" description="Helical" evidence="14">
    <location>
        <begin position="397"/>
        <end position="418"/>
    </location>
</feature>
<keyword evidence="10 14" id="KW-0472">Membrane</keyword>
<dbReference type="InterPro" id="IPR018212">
    <property type="entry name" value="Na/solute_symporter_CS"/>
</dbReference>
<evidence type="ECO:0000256" key="3">
    <source>
        <dbReference type="ARBA" id="ARBA00022448"/>
    </source>
</evidence>
<evidence type="ECO:0000256" key="13">
    <source>
        <dbReference type="RuleBase" id="RU362091"/>
    </source>
</evidence>
<dbReference type="PROSITE" id="PS00457">
    <property type="entry name" value="NA_SOLUT_SYMP_2"/>
    <property type="match status" value="1"/>
</dbReference>
<comment type="caution">
    <text evidence="15">The sequence shown here is derived from an EMBL/GenBank/DDBJ whole genome shotgun (WGS) entry which is preliminary data.</text>
</comment>
<feature type="transmembrane region" description="Helical" evidence="14">
    <location>
        <begin position="185"/>
        <end position="203"/>
    </location>
</feature>